<accession>A0ABV7KYG1</accession>
<dbReference type="InterPro" id="IPR025127">
    <property type="entry name" value="DUF4054"/>
</dbReference>
<organism evidence="1 2">
    <name type="scientific">Marinibaculum pumilum</name>
    <dbReference type="NCBI Taxonomy" id="1766165"/>
    <lineage>
        <taxon>Bacteria</taxon>
        <taxon>Pseudomonadati</taxon>
        <taxon>Pseudomonadota</taxon>
        <taxon>Alphaproteobacteria</taxon>
        <taxon>Rhodospirillales</taxon>
        <taxon>Rhodospirillaceae</taxon>
        <taxon>Marinibaculum</taxon>
    </lineage>
</organism>
<reference evidence="2" key="1">
    <citation type="journal article" date="2019" name="Int. J. Syst. Evol. Microbiol.">
        <title>The Global Catalogue of Microorganisms (GCM) 10K type strain sequencing project: providing services to taxonomists for standard genome sequencing and annotation.</title>
        <authorList>
            <consortium name="The Broad Institute Genomics Platform"/>
            <consortium name="The Broad Institute Genome Sequencing Center for Infectious Disease"/>
            <person name="Wu L."/>
            <person name="Ma J."/>
        </authorList>
    </citation>
    <scope>NUCLEOTIDE SEQUENCE [LARGE SCALE GENOMIC DNA]</scope>
    <source>
        <strain evidence="2">KCTC 42964</strain>
    </source>
</reference>
<evidence type="ECO:0000313" key="2">
    <source>
        <dbReference type="Proteomes" id="UP001595528"/>
    </source>
</evidence>
<proteinExistence type="predicted"/>
<dbReference type="Proteomes" id="UP001595528">
    <property type="component" value="Unassembled WGS sequence"/>
</dbReference>
<evidence type="ECO:0000313" key="1">
    <source>
        <dbReference type="EMBL" id="MFC3227336.1"/>
    </source>
</evidence>
<gene>
    <name evidence="1" type="ORF">ACFOGJ_08855</name>
</gene>
<sequence length="117" mass="12187">MAMAPENILPIVAPELADTDPYRIAGAVELAGGQVGQVFGAKRDTAIAYLAAHMLTIAKRDGAGGVVTSQREGDLAVSFGAVGGVVGMTELHTTSYGQEFVRLRRATVFGPRTRVTA</sequence>
<name>A0ABV7KYG1_9PROT</name>
<protein>
    <submittedName>
        <fullName evidence="1">DUF4054 domain-containing protein</fullName>
    </submittedName>
</protein>
<comment type="caution">
    <text evidence="1">The sequence shown here is derived from an EMBL/GenBank/DDBJ whole genome shotgun (WGS) entry which is preliminary data.</text>
</comment>
<keyword evidence="2" id="KW-1185">Reference proteome</keyword>
<dbReference type="RefSeq" id="WP_379899501.1">
    <property type="nucleotide sequence ID" value="NZ_JBHRTR010000022.1"/>
</dbReference>
<dbReference type="Pfam" id="PF13262">
    <property type="entry name" value="DUF4054"/>
    <property type="match status" value="1"/>
</dbReference>
<dbReference type="EMBL" id="JBHRTR010000022">
    <property type="protein sequence ID" value="MFC3227336.1"/>
    <property type="molecule type" value="Genomic_DNA"/>
</dbReference>